<keyword evidence="1" id="KW-1133">Transmembrane helix</keyword>
<organism evidence="3 4">
    <name type="scientific">Sporosarcina oncorhynchi</name>
    <dbReference type="NCBI Taxonomy" id="3056444"/>
    <lineage>
        <taxon>Bacteria</taxon>
        <taxon>Bacillati</taxon>
        <taxon>Bacillota</taxon>
        <taxon>Bacilli</taxon>
        <taxon>Bacillales</taxon>
        <taxon>Caryophanaceae</taxon>
        <taxon>Sporosarcina</taxon>
    </lineage>
</organism>
<feature type="chain" id="PRO_5045545128" description="LPXTG cell wall anchor domain-containing protein" evidence="2">
    <location>
        <begin position="28"/>
        <end position="219"/>
    </location>
</feature>
<dbReference type="RefSeq" id="WP_317968783.1">
    <property type="nucleotide sequence ID" value="NZ_CP129118.1"/>
</dbReference>
<dbReference type="EMBL" id="CP129118">
    <property type="protein sequence ID" value="WOV88083.1"/>
    <property type="molecule type" value="Genomic_DNA"/>
</dbReference>
<proteinExistence type="predicted"/>
<evidence type="ECO:0000256" key="1">
    <source>
        <dbReference type="SAM" id="Phobius"/>
    </source>
</evidence>
<keyword evidence="4" id="KW-1185">Reference proteome</keyword>
<dbReference type="Proteomes" id="UP001303902">
    <property type="component" value="Chromosome"/>
</dbReference>
<evidence type="ECO:0000313" key="4">
    <source>
        <dbReference type="Proteomes" id="UP001303902"/>
    </source>
</evidence>
<keyword evidence="2" id="KW-0732">Signal</keyword>
<feature type="signal peptide" evidence="2">
    <location>
        <begin position="1"/>
        <end position="27"/>
    </location>
</feature>
<protein>
    <recommendedName>
        <fullName evidence="5">LPXTG cell wall anchor domain-containing protein</fullName>
    </recommendedName>
</protein>
<keyword evidence="1" id="KW-0812">Transmembrane</keyword>
<evidence type="ECO:0008006" key="5">
    <source>
        <dbReference type="Google" id="ProtNLM"/>
    </source>
</evidence>
<evidence type="ECO:0000256" key="2">
    <source>
        <dbReference type="SAM" id="SignalP"/>
    </source>
</evidence>
<name>A0ABZ0L7N6_9BACL</name>
<feature type="transmembrane region" description="Helical" evidence="1">
    <location>
        <begin position="189"/>
        <end position="209"/>
    </location>
</feature>
<gene>
    <name evidence="3" type="ORF">QWT69_02870</name>
</gene>
<accession>A0ABZ0L7N6</accession>
<reference evidence="3 4" key="1">
    <citation type="submission" date="2023-06" db="EMBL/GenBank/DDBJ databases">
        <title>Sporosarcina sp. nov., isolated from Korean tranditional fermented seafood 'Jeotgal'.</title>
        <authorList>
            <person name="Yang A.I."/>
            <person name="Shin N.-R."/>
        </authorList>
    </citation>
    <scope>NUCLEOTIDE SEQUENCE [LARGE SCALE GENOMIC DNA]</scope>
    <source>
        <strain evidence="3 4">T2O-4</strain>
    </source>
</reference>
<evidence type="ECO:0000313" key="3">
    <source>
        <dbReference type="EMBL" id="WOV88083.1"/>
    </source>
</evidence>
<keyword evidence="1" id="KW-0472">Membrane</keyword>
<sequence>MKKLLHPFLLLLLISGMSFFHSTSALAEGETDTEKQDVEITLSPTGTLFDINNMKPGDWAPRTITISNSGMKDFNYLMELQNNGDQKLFNELLLEIQAADQKLYDGKLAAFTAMATRKLVSGGEESLNITIRFPEHLGNDFQGVQSAFTFTFTAEGKDKATVSASTNGMIDSGNVKSSGFTLPATATNIFNILLFGSILMIVGLSLMTIRHFKRVKAVQ</sequence>